<dbReference type="RefSeq" id="WP_274923993.1">
    <property type="nucleotide sequence ID" value="NZ_JAKELO010000002.1"/>
</dbReference>
<dbReference type="HAMAP" id="MF_00101">
    <property type="entry name" value="AcpS"/>
    <property type="match status" value="1"/>
</dbReference>
<evidence type="ECO:0000256" key="7">
    <source>
        <dbReference type="ARBA" id="ARBA00023160"/>
    </source>
</evidence>
<evidence type="ECO:0000256" key="6">
    <source>
        <dbReference type="ARBA" id="ARBA00023098"/>
    </source>
</evidence>
<keyword evidence="4" id="KW-0276">Fatty acid metabolism</keyword>
<dbReference type="GO" id="GO:0006633">
    <property type="term" value="P:fatty acid biosynthetic process"/>
    <property type="evidence" value="ECO:0007669"/>
    <property type="project" value="UniProtKB-KW"/>
</dbReference>
<dbReference type="NCBIfam" id="TIGR00556">
    <property type="entry name" value="pantethn_trn"/>
    <property type="match status" value="1"/>
</dbReference>
<dbReference type="GO" id="GO:0008897">
    <property type="term" value="F:holo-[acyl-carrier-protein] synthase activity"/>
    <property type="evidence" value="ECO:0007669"/>
    <property type="project" value="UniProtKB-EC"/>
</dbReference>
<name>A0A9Q4KU98_9EURY</name>
<keyword evidence="1" id="KW-0444">Lipid biosynthesis</keyword>
<dbReference type="GO" id="GO:0000287">
    <property type="term" value="F:magnesium ion binding"/>
    <property type="evidence" value="ECO:0007669"/>
    <property type="project" value="InterPro"/>
</dbReference>
<keyword evidence="3" id="KW-0479">Metal-binding</keyword>
<sequence length="125" mass="14306">MQISVGTDIVNIHRFTTIVKNEEYSFLQKNYSGDELDYCFSKEDASSHLAGRFAGKEAVMKALYAYGLKPVPYKKIEILNDRNGVPHIWIKVKGYEKLKTEISLSHCEDKAIAFAIMYGDYENDE</sequence>
<dbReference type="SUPFAM" id="SSF56214">
    <property type="entry name" value="4'-phosphopantetheinyl transferase"/>
    <property type="match status" value="1"/>
</dbReference>
<dbReference type="Gene3D" id="3.90.470.20">
    <property type="entry name" value="4'-phosphopantetheinyl transferase domain"/>
    <property type="match status" value="1"/>
</dbReference>
<dbReference type="InterPro" id="IPR037143">
    <property type="entry name" value="4-PPantetheinyl_Trfase_dom_sf"/>
</dbReference>
<keyword evidence="7" id="KW-0275">Fatty acid biosynthesis</keyword>
<dbReference type="NCBIfam" id="TIGR00516">
    <property type="entry name" value="acpS"/>
    <property type="match status" value="1"/>
</dbReference>
<gene>
    <name evidence="9" type="primary">acpS</name>
    <name evidence="9" type="ORF">L0665_01700</name>
</gene>
<dbReference type="Pfam" id="PF01648">
    <property type="entry name" value="ACPS"/>
    <property type="match status" value="1"/>
</dbReference>
<protein>
    <submittedName>
        <fullName evidence="9">Holo-ACP synthase</fullName>
        <ecNumber evidence="9">2.7.8.7</ecNumber>
    </submittedName>
</protein>
<evidence type="ECO:0000256" key="3">
    <source>
        <dbReference type="ARBA" id="ARBA00022723"/>
    </source>
</evidence>
<evidence type="ECO:0000256" key="5">
    <source>
        <dbReference type="ARBA" id="ARBA00022842"/>
    </source>
</evidence>
<evidence type="ECO:0000256" key="1">
    <source>
        <dbReference type="ARBA" id="ARBA00022516"/>
    </source>
</evidence>
<evidence type="ECO:0000256" key="4">
    <source>
        <dbReference type="ARBA" id="ARBA00022832"/>
    </source>
</evidence>
<dbReference type="InterPro" id="IPR002582">
    <property type="entry name" value="ACPS"/>
</dbReference>
<evidence type="ECO:0000313" key="10">
    <source>
        <dbReference type="Proteomes" id="UP001143747"/>
    </source>
</evidence>
<dbReference type="AlphaFoldDB" id="A0A9Q4KU98"/>
<keyword evidence="5" id="KW-0460">Magnesium</keyword>
<keyword evidence="6" id="KW-0443">Lipid metabolism</keyword>
<dbReference type="EMBL" id="JAKELO010000002">
    <property type="protein sequence ID" value="MDE4907335.1"/>
    <property type="molecule type" value="Genomic_DNA"/>
</dbReference>
<dbReference type="Proteomes" id="UP001143747">
    <property type="component" value="Unassembled WGS sequence"/>
</dbReference>
<evidence type="ECO:0000259" key="8">
    <source>
        <dbReference type="Pfam" id="PF01648"/>
    </source>
</evidence>
<proteinExistence type="inferred from homology"/>
<reference evidence="9" key="1">
    <citation type="submission" date="2022-01" db="EMBL/GenBank/DDBJ databases">
        <title>Draft genome of Methanogenium marinum DSM 15558.</title>
        <authorList>
            <person name="Chen S.-C."/>
            <person name="You Y.-T."/>
        </authorList>
    </citation>
    <scope>NUCLEOTIDE SEQUENCE</scope>
    <source>
        <strain evidence="9">DSM 15558</strain>
    </source>
</reference>
<accession>A0A9Q4KU98</accession>
<dbReference type="InterPro" id="IPR004568">
    <property type="entry name" value="Ppantetheine-prot_Trfase_dom"/>
</dbReference>
<evidence type="ECO:0000313" key="9">
    <source>
        <dbReference type="EMBL" id="MDE4907335.1"/>
    </source>
</evidence>
<dbReference type="InterPro" id="IPR008278">
    <property type="entry name" value="4-PPantetheinyl_Trfase_dom"/>
</dbReference>
<evidence type="ECO:0000256" key="2">
    <source>
        <dbReference type="ARBA" id="ARBA00022679"/>
    </source>
</evidence>
<comment type="caution">
    <text evidence="9">The sequence shown here is derived from an EMBL/GenBank/DDBJ whole genome shotgun (WGS) entry which is preliminary data.</text>
</comment>
<dbReference type="EC" id="2.7.8.7" evidence="9"/>
<organism evidence="9 10">
    <name type="scientific">Methanogenium marinum</name>
    <dbReference type="NCBI Taxonomy" id="348610"/>
    <lineage>
        <taxon>Archaea</taxon>
        <taxon>Methanobacteriati</taxon>
        <taxon>Methanobacteriota</taxon>
        <taxon>Stenosarchaea group</taxon>
        <taxon>Methanomicrobia</taxon>
        <taxon>Methanomicrobiales</taxon>
        <taxon>Methanomicrobiaceae</taxon>
        <taxon>Methanogenium</taxon>
    </lineage>
</organism>
<feature type="domain" description="4'-phosphopantetheinyl transferase" evidence="8">
    <location>
        <begin position="4"/>
        <end position="89"/>
    </location>
</feature>
<keyword evidence="10" id="KW-1185">Reference proteome</keyword>
<keyword evidence="2 9" id="KW-0808">Transferase</keyword>